<keyword evidence="5 6" id="KW-0472">Membrane</keyword>
<evidence type="ECO:0000313" key="8">
    <source>
        <dbReference type="EMBL" id="PRO64687.1"/>
    </source>
</evidence>
<proteinExistence type="predicted"/>
<feature type="transmembrane region" description="Helical" evidence="6">
    <location>
        <begin position="87"/>
        <end position="106"/>
    </location>
</feature>
<organism evidence="8 9">
    <name type="scientific">Alkalicoccus urumqiensis</name>
    <name type="common">Bacillus urumqiensis</name>
    <dbReference type="NCBI Taxonomy" id="1548213"/>
    <lineage>
        <taxon>Bacteria</taxon>
        <taxon>Bacillati</taxon>
        <taxon>Bacillota</taxon>
        <taxon>Bacilli</taxon>
        <taxon>Bacillales</taxon>
        <taxon>Bacillaceae</taxon>
        <taxon>Alkalicoccus</taxon>
    </lineage>
</organism>
<dbReference type="InterPro" id="IPR020846">
    <property type="entry name" value="MFS_dom"/>
</dbReference>
<dbReference type="InterPro" id="IPR036259">
    <property type="entry name" value="MFS_trans_sf"/>
</dbReference>
<dbReference type="Pfam" id="PF07690">
    <property type="entry name" value="MFS_1"/>
    <property type="match status" value="1"/>
</dbReference>
<evidence type="ECO:0000256" key="4">
    <source>
        <dbReference type="ARBA" id="ARBA00022989"/>
    </source>
</evidence>
<feature type="transmembrane region" description="Helical" evidence="6">
    <location>
        <begin position="12"/>
        <end position="30"/>
    </location>
</feature>
<dbReference type="GO" id="GO:0005886">
    <property type="term" value="C:plasma membrane"/>
    <property type="evidence" value="ECO:0007669"/>
    <property type="project" value="UniProtKB-SubCell"/>
</dbReference>
<feature type="transmembrane region" description="Helical" evidence="6">
    <location>
        <begin position="270"/>
        <end position="295"/>
    </location>
</feature>
<feature type="transmembrane region" description="Helical" evidence="6">
    <location>
        <begin position="302"/>
        <end position="320"/>
    </location>
</feature>
<feature type="transmembrane region" description="Helical" evidence="6">
    <location>
        <begin position="361"/>
        <end position="381"/>
    </location>
</feature>
<dbReference type="SUPFAM" id="SSF103473">
    <property type="entry name" value="MFS general substrate transporter"/>
    <property type="match status" value="1"/>
</dbReference>
<dbReference type="GO" id="GO:0022857">
    <property type="term" value="F:transmembrane transporter activity"/>
    <property type="evidence" value="ECO:0007669"/>
    <property type="project" value="InterPro"/>
</dbReference>
<keyword evidence="2" id="KW-0813">Transport</keyword>
<evidence type="ECO:0000256" key="5">
    <source>
        <dbReference type="ARBA" id="ARBA00023136"/>
    </source>
</evidence>
<keyword evidence="9" id="KW-1185">Reference proteome</keyword>
<reference evidence="8 9" key="1">
    <citation type="submission" date="2018-03" db="EMBL/GenBank/DDBJ databases">
        <title>Bacillus urumqiensis sp. nov., a moderately haloalkaliphilic bacterium isolated from a salt lake.</title>
        <authorList>
            <person name="Zhao B."/>
            <person name="Liao Z."/>
        </authorList>
    </citation>
    <scope>NUCLEOTIDE SEQUENCE [LARGE SCALE GENOMIC DNA]</scope>
    <source>
        <strain evidence="8 9">BZ-SZ-XJ18</strain>
    </source>
</reference>
<comment type="subcellular location">
    <subcellularLocation>
        <location evidence="1">Cell membrane</location>
        <topology evidence="1">Multi-pass membrane protein</topology>
    </subcellularLocation>
</comment>
<evidence type="ECO:0000256" key="6">
    <source>
        <dbReference type="SAM" id="Phobius"/>
    </source>
</evidence>
<sequence length="418" mass="46005">MYERNNLVNTKPSFYYGWYIVALGALSLFFSGPGQTYSNSVFIDFYISDFGWERSLVSGIYSAATLSAGLILFTAGRAIDTIGQRKVSLTVSILLAAACFWNSIVISPWMLFIGFFLIRFLGQGSMTLVPNTLIPQWFIVRRGRAFSLMMLGGFASSTLFPPLNAWLITSFGWQTAWQVLGASILLLFVPLVFFFMKDKPEDIGLLPDNAIKGSSEHTAAQKQDVSWTLKEAKSTRQFWLLLLCVGIPSMLNTGLTFHLVSIVSDRGMDIAAAAFVLSLMAAVGFPVTFAAGFILERIRVHYVFAFVFLGQLIFLIVLYFTQSFAWAVAFGLIWGFTGGLERICISIVFPEYFGRKHIGSIKSIASTMTVVGSAFGPLPFGAAYDFFGGYEEILLVSLVFPIAGIAACLLSPPPKKKS</sequence>
<feature type="transmembrane region" description="Helical" evidence="6">
    <location>
        <begin position="238"/>
        <end position="264"/>
    </location>
</feature>
<evidence type="ECO:0000256" key="2">
    <source>
        <dbReference type="ARBA" id="ARBA00022448"/>
    </source>
</evidence>
<protein>
    <submittedName>
        <fullName evidence="8">MFS transporter</fullName>
    </submittedName>
</protein>
<dbReference type="PANTHER" id="PTHR11360:SF308">
    <property type="entry name" value="BLL3089 PROTEIN"/>
    <property type="match status" value="1"/>
</dbReference>
<evidence type="ECO:0000313" key="9">
    <source>
        <dbReference type="Proteomes" id="UP000243650"/>
    </source>
</evidence>
<dbReference type="PROSITE" id="PS50850">
    <property type="entry name" value="MFS"/>
    <property type="match status" value="1"/>
</dbReference>
<dbReference type="Gene3D" id="1.20.1250.20">
    <property type="entry name" value="MFS general substrate transporter like domains"/>
    <property type="match status" value="2"/>
</dbReference>
<feature type="transmembrane region" description="Helical" evidence="6">
    <location>
        <begin position="112"/>
        <end position="134"/>
    </location>
</feature>
<dbReference type="InterPro" id="IPR050327">
    <property type="entry name" value="Proton-linked_MCT"/>
</dbReference>
<comment type="caution">
    <text evidence="8">The sequence shown here is derived from an EMBL/GenBank/DDBJ whole genome shotgun (WGS) entry which is preliminary data.</text>
</comment>
<dbReference type="PANTHER" id="PTHR11360">
    <property type="entry name" value="MONOCARBOXYLATE TRANSPORTER"/>
    <property type="match status" value="1"/>
</dbReference>
<name>A0A2P6MEL2_ALKUR</name>
<dbReference type="InterPro" id="IPR011701">
    <property type="entry name" value="MFS"/>
</dbReference>
<keyword evidence="4 6" id="KW-1133">Transmembrane helix</keyword>
<dbReference type="OrthoDB" id="182417at2"/>
<feature type="transmembrane region" description="Helical" evidence="6">
    <location>
        <begin position="56"/>
        <end position="75"/>
    </location>
</feature>
<dbReference type="CDD" id="cd17355">
    <property type="entry name" value="MFS_YcxA_like"/>
    <property type="match status" value="1"/>
</dbReference>
<evidence type="ECO:0000256" key="3">
    <source>
        <dbReference type="ARBA" id="ARBA00022692"/>
    </source>
</evidence>
<evidence type="ECO:0000259" key="7">
    <source>
        <dbReference type="PROSITE" id="PS50850"/>
    </source>
</evidence>
<feature type="domain" description="Major facilitator superfamily (MFS) profile" evidence="7">
    <location>
        <begin position="20"/>
        <end position="415"/>
    </location>
</feature>
<dbReference type="EMBL" id="PVNS01000013">
    <property type="protein sequence ID" value="PRO64687.1"/>
    <property type="molecule type" value="Genomic_DNA"/>
</dbReference>
<keyword evidence="3 6" id="KW-0812">Transmembrane</keyword>
<feature type="transmembrane region" description="Helical" evidence="6">
    <location>
        <begin position="326"/>
        <end position="349"/>
    </location>
</feature>
<gene>
    <name evidence="8" type="ORF">C6I21_13350</name>
</gene>
<feature type="transmembrane region" description="Helical" evidence="6">
    <location>
        <begin position="393"/>
        <end position="412"/>
    </location>
</feature>
<evidence type="ECO:0000256" key="1">
    <source>
        <dbReference type="ARBA" id="ARBA00004651"/>
    </source>
</evidence>
<dbReference type="AlphaFoldDB" id="A0A2P6MEL2"/>
<accession>A0A2P6MEL2</accession>
<feature type="transmembrane region" description="Helical" evidence="6">
    <location>
        <begin position="175"/>
        <end position="196"/>
    </location>
</feature>
<feature type="transmembrane region" description="Helical" evidence="6">
    <location>
        <begin position="146"/>
        <end position="169"/>
    </location>
</feature>
<dbReference type="Proteomes" id="UP000243650">
    <property type="component" value="Unassembled WGS sequence"/>
</dbReference>